<evidence type="ECO:0000313" key="2">
    <source>
        <dbReference type="EMBL" id="NEA20566.1"/>
    </source>
</evidence>
<keyword evidence="1" id="KW-1133">Transmembrane helix</keyword>
<keyword evidence="1" id="KW-0812">Transmembrane</keyword>
<dbReference type="EMBL" id="JAAGLQ010000728">
    <property type="protein sequence ID" value="NEA20566.1"/>
    <property type="molecule type" value="Genomic_DNA"/>
</dbReference>
<gene>
    <name evidence="2" type="ORF">G3I29_35045</name>
</gene>
<evidence type="ECO:0000313" key="3">
    <source>
        <dbReference type="Proteomes" id="UP000471293"/>
    </source>
</evidence>
<comment type="caution">
    <text evidence="2">The sequence shown here is derived from an EMBL/GenBank/DDBJ whole genome shotgun (WGS) entry which is preliminary data.</text>
</comment>
<feature type="transmembrane region" description="Helical" evidence="1">
    <location>
        <begin position="6"/>
        <end position="23"/>
    </location>
</feature>
<dbReference type="AlphaFoldDB" id="A0A6N9UEN6"/>
<dbReference type="Proteomes" id="UP000471293">
    <property type="component" value="Unassembled WGS sequence"/>
</dbReference>
<organism evidence="2 3">
    <name type="scientific">Streptomyces halstedii</name>
    <dbReference type="NCBI Taxonomy" id="1944"/>
    <lineage>
        <taxon>Bacteria</taxon>
        <taxon>Bacillati</taxon>
        <taxon>Actinomycetota</taxon>
        <taxon>Actinomycetes</taxon>
        <taxon>Kitasatosporales</taxon>
        <taxon>Streptomycetaceae</taxon>
        <taxon>Streptomyces</taxon>
    </lineage>
</organism>
<dbReference type="RefSeq" id="WP_164350439.1">
    <property type="nucleotide sequence ID" value="NZ_JAAGLQ010000728.1"/>
</dbReference>
<proteinExistence type="predicted"/>
<evidence type="ECO:0000256" key="1">
    <source>
        <dbReference type="SAM" id="Phobius"/>
    </source>
</evidence>
<keyword evidence="1" id="KW-0472">Membrane</keyword>
<name>A0A6N9UEN6_STRHA</name>
<reference evidence="2 3" key="1">
    <citation type="submission" date="2020-01" db="EMBL/GenBank/DDBJ databases">
        <title>Insect and environment-associated Actinomycetes.</title>
        <authorList>
            <person name="Currrie C."/>
            <person name="Chevrette M."/>
            <person name="Carlson C."/>
            <person name="Stubbendieck R."/>
            <person name="Wendt-Pienkowski E."/>
        </authorList>
    </citation>
    <scope>NUCLEOTIDE SEQUENCE [LARGE SCALE GENOMIC DNA]</scope>
    <source>
        <strain evidence="2 3">SID11342</strain>
    </source>
</reference>
<sequence>MDLHPLALAAAPLVLGMLVRLARRPHSTRAFARALCDLGTLWLVLRGTDPQERGPLLRAHRTWRLPAETAPAPRCGGRRSAGRPER</sequence>
<accession>A0A6N9UEN6</accession>
<protein>
    <submittedName>
        <fullName evidence="2">Uncharacterized protein</fullName>
    </submittedName>
</protein>